<dbReference type="Proteomes" id="UP000316988">
    <property type="component" value="Unassembled WGS sequence"/>
</dbReference>
<comment type="caution">
    <text evidence="2">The sequence shown here is derived from an EMBL/GenBank/DDBJ whole genome shotgun (WGS) entry which is preliminary data.</text>
</comment>
<name>A0A554S850_9ACTN</name>
<feature type="transmembrane region" description="Helical" evidence="1">
    <location>
        <begin position="33"/>
        <end position="53"/>
    </location>
</feature>
<keyword evidence="3" id="KW-1185">Reference proteome</keyword>
<dbReference type="AlphaFoldDB" id="A0A554S850"/>
<feature type="transmembrane region" description="Helical" evidence="1">
    <location>
        <begin position="151"/>
        <end position="184"/>
    </location>
</feature>
<evidence type="ECO:0008006" key="4">
    <source>
        <dbReference type="Google" id="ProtNLM"/>
    </source>
</evidence>
<feature type="transmembrane region" description="Helical" evidence="1">
    <location>
        <begin position="121"/>
        <end position="139"/>
    </location>
</feature>
<dbReference type="OrthoDB" id="4946631at2"/>
<feature type="transmembrane region" description="Helical" evidence="1">
    <location>
        <begin position="65"/>
        <end position="83"/>
    </location>
</feature>
<dbReference type="RefSeq" id="WP_143913619.1">
    <property type="nucleotide sequence ID" value="NZ_VLNT01000008.1"/>
</dbReference>
<keyword evidence="1" id="KW-0472">Membrane</keyword>
<evidence type="ECO:0000313" key="2">
    <source>
        <dbReference type="EMBL" id="TSD62506.1"/>
    </source>
</evidence>
<gene>
    <name evidence="2" type="ORF">FNM00_11145</name>
</gene>
<evidence type="ECO:0000313" key="3">
    <source>
        <dbReference type="Proteomes" id="UP000316988"/>
    </source>
</evidence>
<reference evidence="2 3" key="1">
    <citation type="submission" date="2019-07" db="EMBL/GenBank/DDBJ databases">
        <authorList>
            <person name="Zhao L.H."/>
        </authorList>
    </citation>
    <scope>NUCLEOTIDE SEQUENCE [LARGE SCALE GENOMIC DNA]</scope>
    <source>
        <strain evidence="2 3">Co35</strain>
    </source>
</reference>
<organism evidence="2 3">
    <name type="scientific">Aeromicrobium piscarium</name>
    <dbReference type="NCBI Taxonomy" id="2590901"/>
    <lineage>
        <taxon>Bacteria</taxon>
        <taxon>Bacillati</taxon>
        <taxon>Actinomycetota</taxon>
        <taxon>Actinomycetes</taxon>
        <taxon>Propionibacteriales</taxon>
        <taxon>Nocardioidaceae</taxon>
        <taxon>Aeromicrobium</taxon>
    </lineage>
</organism>
<keyword evidence="1" id="KW-0812">Transmembrane</keyword>
<feature type="transmembrane region" description="Helical" evidence="1">
    <location>
        <begin position="89"/>
        <end position="109"/>
    </location>
</feature>
<protein>
    <recommendedName>
        <fullName evidence="4">CPBP family intramembrane metalloprotease</fullName>
    </recommendedName>
</protein>
<sequence>MVLAWFGLWYLTPGLLSDGAGRLVTDDAALSTLFEIVLALMLAIGLVLSHRGYSRELFARSRTCWFYALPIATVIALPFHYGLELPVTLYLFWMTVSVLWQDYLTFGLLQKYLAERLTTSRALIVSAVIFWAGHAIFLPDAFAPAQGLPSLAILALGLVLASLRIWLTTLHVILALHLTFYFVFA</sequence>
<dbReference type="EMBL" id="VLNT01000008">
    <property type="protein sequence ID" value="TSD62506.1"/>
    <property type="molecule type" value="Genomic_DNA"/>
</dbReference>
<evidence type="ECO:0000256" key="1">
    <source>
        <dbReference type="SAM" id="Phobius"/>
    </source>
</evidence>
<accession>A0A554S850</accession>
<keyword evidence="1" id="KW-1133">Transmembrane helix</keyword>
<proteinExistence type="predicted"/>